<dbReference type="EMBL" id="QJJK01000025">
    <property type="protein sequence ID" value="PXW50562.1"/>
    <property type="molecule type" value="Genomic_DNA"/>
</dbReference>
<dbReference type="InterPro" id="IPR003702">
    <property type="entry name" value="ActCoA_hydro_N"/>
</dbReference>
<organism evidence="5 6">
    <name type="scientific">Chelatococcus asaccharovorans</name>
    <dbReference type="NCBI Taxonomy" id="28210"/>
    <lineage>
        <taxon>Bacteria</taxon>
        <taxon>Pseudomonadati</taxon>
        <taxon>Pseudomonadota</taxon>
        <taxon>Alphaproteobacteria</taxon>
        <taxon>Hyphomicrobiales</taxon>
        <taxon>Chelatococcaceae</taxon>
        <taxon>Chelatococcus</taxon>
    </lineage>
</organism>
<protein>
    <submittedName>
        <fullName evidence="5">Acyl-CoA hydrolase</fullName>
    </submittedName>
</protein>
<keyword evidence="6" id="KW-1185">Reference proteome</keyword>
<reference evidence="5 6" key="1">
    <citation type="submission" date="2018-05" db="EMBL/GenBank/DDBJ databases">
        <title>Genomic Encyclopedia of Type Strains, Phase IV (KMG-IV): sequencing the most valuable type-strain genomes for metagenomic binning, comparative biology and taxonomic classification.</title>
        <authorList>
            <person name="Goeker M."/>
        </authorList>
    </citation>
    <scope>NUCLEOTIDE SEQUENCE [LARGE SCALE GENOMIC DNA]</scope>
    <source>
        <strain evidence="5 6">DSM 6462</strain>
    </source>
</reference>
<evidence type="ECO:0000313" key="6">
    <source>
        <dbReference type="Proteomes" id="UP000248021"/>
    </source>
</evidence>
<dbReference type="Gene3D" id="3.30.750.70">
    <property type="entry name" value="4-hydroxybutyrate coenzyme like domains"/>
    <property type="match status" value="1"/>
</dbReference>
<dbReference type="PANTHER" id="PTHR21432">
    <property type="entry name" value="ACETYL-COA HYDROLASE-RELATED"/>
    <property type="match status" value="1"/>
</dbReference>
<gene>
    <name evidence="5" type="ORF">C7450_1257</name>
</gene>
<dbReference type="GO" id="GO:0008775">
    <property type="term" value="F:acetate CoA-transferase activity"/>
    <property type="evidence" value="ECO:0007669"/>
    <property type="project" value="InterPro"/>
</dbReference>
<dbReference type="Pfam" id="PF13336">
    <property type="entry name" value="AcetylCoA_hyd_C"/>
    <property type="match status" value="1"/>
</dbReference>
<accession>A0A2V3TQF7</accession>
<evidence type="ECO:0000259" key="4">
    <source>
        <dbReference type="Pfam" id="PF13336"/>
    </source>
</evidence>
<dbReference type="RefSeq" id="WP_170147561.1">
    <property type="nucleotide sequence ID" value="NZ_JAHBRY010000002.1"/>
</dbReference>
<dbReference type="InterPro" id="IPR026888">
    <property type="entry name" value="AcetylCoA_hyd_C"/>
</dbReference>
<proteinExistence type="inferred from homology"/>
<dbReference type="AlphaFoldDB" id="A0A2V3TQF7"/>
<dbReference type="Pfam" id="PF02550">
    <property type="entry name" value="AcetylCoA_hydro"/>
    <property type="match status" value="1"/>
</dbReference>
<evidence type="ECO:0000256" key="1">
    <source>
        <dbReference type="ARBA" id="ARBA00009632"/>
    </source>
</evidence>
<comment type="caution">
    <text evidence="5">The sequence shown here is derived from an EMBL/GenBank/DDBJ whole genome shotgun (WGS) entry which is preliminary data.</text>
</comment>
<comment type="similarity">
    <text evidence="1">Belongs to the acetyl-CoA hydrolase/transferase family.</text>
</comment>
<dbReference type="GO" id="GO:0016787">
    <property type="term" value="F:hydrolase activity"/>
    <property type="evidence" value="ECO:0007669"/>
    <property type="project" value="UniProtKB-KW"/>
</dbReference>
<keyword evidence="5" id="KW-0378">Hydrolase</keyword>
<feature type="domain" description="Acetyl-CoA hydrolase/transferase N-terminal" evidence="3">
    <location>
        <begin position="50"/>
        <end position="134"/>
    </location>
</feature>
<feature type="domain" description="Acetyl-CoA hydrolase/transferase C-terminal" evidence="4">
    <location>
        <begin position="232"/>
        <end position="384"/>
    </location>
</feature>
<keyword evidence="2" id="KW-0808">Transferase</keyword>
<dbReference type="PANTHER" id="PTHR21432:SF20">
    <property type="entry name" value="ACETYL-COA HYDROLASE"/>
    <property type="match status" value="1"/>
</dbReference>
<dbReference type="Gene3D" id="3.40.1080.10">
    <property type="entry name" value="Glutaconate Coenzyme A-transferase"/>
    <property type="match status" value="1"/>
</dbReference>
<dbReference type="Gene3D" id="3.40.1080.20">
    <property type="entry name" value="Acetyl-CoA hydrolase/transferase C-terminal domain"/>
    <property type="match status" value="1"/>
</dbReference>
<dbReference type="SUPFAM" id="SSF100950">
    <property type="entry name" value="NagB/RpiA/CoA transferase-like"/>
    <property type="match status" value="2"/>
</dbReference>
<evidence type="ECO:0000313" key="5">
    <source>
        <dbReference type="EMBL" id="PXW50562.1"/>
    </source>
</evidence>
<dbReference type="GO" id="GO:0006083">
    <property type="term" value="P:acetate metabolic process"/>
    <property type="evidence" value="ECO:0007669"/>
    <property type="project" value="InterPro"/>
</dbReference>
<dbReference type="Proteomes" id="UP000248021">
    <property type="component" value="Unassembled WGS sequence"/>
</dbReference>
<dbReference type="InterPro" id="IPR046433">
    <property type="entry name" value="ActCoA_hydro"/>
</dbReference>
<name>A0A2V3TQF7_9HYPH</name>
<sequence>MTQRLVATRHSLPPVRLFIGMVTSDTLSPDCADCFELTGLNGAGSNRRLTAAGVLEVIPVHVSSIARLIEAGTLPVDVALIRVRPSPVPGHFTVGVVADYTQALVKKARCVVAELDERMPATAHDALVAAGDIDVWVEADVDQILLHDSEPSNQEREVARHVASAIPNRATVQFGIGGLSVAVAQALRDHRDLGVHSGVVSDALVDLIEKGVVTNAYKGFDEGVSVTGCLFGSDRLNTHADGNPAIALRAATHTHNAEIMARLHRLHSVNSAIEVDLTGQVNAEQAGSRYLGAVGGQIDFVRGAQFSPGGRSIIALPSTTPDGRTSRIVTSLAGRPVTTARSEVDLVVTEYGIADLRGCSFARRMEQLAAIAHPAFRDALLREARDGTRQRPASQPVVSEVRHA</sequence>
<evidence type="ECO:0000259" key="3">
    <source>
        <dbReference type="Pfam" id="PF02550"/>
    </source>
</evidence>
<dbReference type="InterPro" id="IPR037171">
    <property type="entry name" value="NagB/RpiA_transferase-like"/>
</dbReference>
<dbReference type="InterPro" id="IPR038460">
    <property type="entry name" value="AcetylCoA_hyd_C_sf"/>
</dbReference>
<evidence type="ECO:0000256" key="2">
    <source>
        <dbReference type="ARBA" id="ARBA00022679"/>
    </source>
</evidence>